<dbReference type="PRINTS" id="PR00364">
    <property type="entry name" value="DISEASERSIST"/>
</dbReference>
<keyword evidence="5" id="KW-1185">Reference proteome</keyword>
<dbReference type="InterPro" id="IPR027417">
    <property type="entry name" value="P-loop_NTPase"/>
</dbReference>
<evidence type="ECO:0000313" key="5">
    <source>
        <dbReference type="Proteomes" id="UP001285263"/>
    </source>
</evidence>
<dbReference type="InterPro" id="IPR036388">
    <property type="entry name" value="WH-like_DNA-bd_sf"/>
</dbReference>
<evidence type="ECO:0000313" key="4">
    <source>
        <dbReference type="EMBL" id="MDY0746371.1"/>
    </source>
</evidence>
<feature type="DNA-binding region" description="OmpR/PhoB-type" evidence="2">
    <location>
        <begin position="7"/>
        <end position="105"/>
    </location>
</feature>
<name>A0ABU5DKV7_9BURK</name>
<comment type="caution">
    <text evidence="4">The sequence shown here is derived from an EMBL/GenBank/DDBJ whole genome shotgun (WGS) entry which is preliminary data.</text>
</comment>
<dbReference type="PANTHER" id="PTHR47691">
    <property type="entry name" value="REGULATOR-RELATED"/>
    <property type="match status" value="1"/>
</dbReference>
<organism evidence="4 5">
    <name type="scientific">Roseateles agri</name>
    <dbReference type="NCBI Taxonomy" id="3098619"/>
    <lineage>
        <taxon>Bacteria</taxon>
        <taxon>Pseudomonadati</taxon>
        <taxon>Pseudomonadota</taxon>
        <taxon>Betaproteobacteria</taxon>
        <taxon>Burkholderiales</taxon>
        <taxon>Sphaerotilaceae</taxon>
        <taxon>Roseateles</taxon>
    </lineage>
</organism>
<dbReference type="InterPro" id="IPR001867">
    <property type="entry name" value="OmpR/PhoB-type_DNA-bd"/>
</dbReference>
<dbReference type="PROSITE" id="PS51755">
    <property type="entry name" value="OMPR_PHOB"/>
    <property type="match status" value="1"/>
</dbReference>
<dbReference type="RefSeq" id="WP_320424276.1">
    <property type="nucleotide sequence ID" value="NZ_JAXCLA010000005.1"/>
</dbReference>
<dbReference type="SUPFAM" id="SSF46894">
    <property type="entry name" value="C-terminal effector domain of the bipartite response regulators"/>
    <property type="match status" value="1"/>
</dbReference>
<dbReference type="Gene3D" id="1.10.10.10">
    <property type="entry name" value="Winged helix-like DNA-binding domain superfamily/Winged helix DNA-binding domain"/>
    <property type="match status" value="1"/>
</dbReference>
<dbReference type="Proteomes" id="UP001285263">
    <property type="component" value="Unassembled WGS sequence"/>
</dbReference>
<protein>
    <submittedName>
        <fullName evidence="4">Winged helix-turn-helix domain-containing protein</fullName>
    </submittedName>
</protein>
<dbReference type="Gene3D" id="3.40.50.300">
    <property type="entry name" value="P-loop containing nucleotide triphosphate hydrolases"/>
    <property type="match status" value="1"/>
</dbReference>
<sequence length="930" mass="100869">MPALLPDRAFGFGPFILHRMQKQLLEDGRPVRLGSRALDLLVALVERAGEVVSREELVAIVWPRTVVEESSLRVHIAALRKVLGDGQPGARYIVNQPGRGYSFVAPTVRIDGQPDAVAAPRNDPRLGGLPAPLTRMIGRAESVALLAAQLKFGRFVTIVGPGGIGKTTMALAVADAQDSMFEHGVCYIDLAPLANGQLISSVLMAALGMSPRAEGLGTLETFLGKRRLLIVFDNCEHVIEPLTPLVERLLKCAPGLHVLATSREPMRAEGEWLHRLGAMAAPPPDSPLSAAEALHYPAIELFVERATATTDDFVLDDRDAPVVSALCQRLDGNPLAIELAAARVDLFGLHGLAAQLDAHVLQLVGDRRDAPTRHHSLATMLDWSYQLLSDTERSVLNRLANFQGWFPLQAAADVVRADMPVDMPVAALGADQVLDAIANLAAKSLLISDTSGEVVQFRLLELTRAFALAQLDRLGQRAEMADRHAAHVLTLVESAARQWTTGSKRDWYAAHLWLVDEMRSALAWCFTPQGDALTGARLTAAMWSIVNVINPFDRPDAVERALAALQTLPERHPALELRMNIALAAKYELVEQRTTDAIAVTRRALELAAQFDNAEFEAEALMTVVLTLMAMASYQDASTASVRLGAAARKSGSPALMLVSDRIDSQVSHFVGDNARCRRLAERVLNHPLPRGPMGTIGGGLDHRVSMRIMLSRTLWIEGFADQAALLAEQTLAFADDEDLLAQTQAYSLCVCPVSLWRGDRPAADRHIGAFRALVDKHGTDGVWLPTSALIPWWSDTSIDAVKSLLQRDHLMTAYGRFVSPEAAARADSGAAGWCAAELLRTHGENLLRADAPEAVPTARALFEKAQSIAASQQALAWELRAATSLARLMGERLERPGEARDLLAPVYRRFTEGFETADLRAAAVLLDGA</sequence>
<proteinExistence type="predicted"/>
<dbReference type="EMBL" id="JAXCLA010000005">
    <property type="protein sequence ID" value="MDY0746371.1"/>
    <property type="molecule type" value="Genomic_DNA"/>
</dbReference>
<dbReference type="PANTHER" id="PTHR47691:SF3">
    <property type="entry name" value="HTH-TYPE TRANSCRIPTIONAL REGULATOR RV0890C-RELATED"/>
    <property type="match status" value="1"/>
</dbReference>
<evidence type="ECO:0000259" key="3">
    <source>
        <dbReference type="PROSITE" id="PS51755"/>
    </source>
</evidence>
<dbReference type="CDD" id="cd00383">
    <property type="entry name" value="trans_reg_C"/>
    <property type="match status" value="1"/>
</dbReference>
<feature type="domain" description="OmpR/PhoB-type" evidence="3">
    <location>
        <begin position="7"/>
        <end position="105"/>
    </location>
</feature>
<dbReference type="SMART" id="SM00862">
    <property type="entry name" value="Trans_reg_C"/>
    <property type="match status" value="1"/>
</dbReference>
<dbReference type="Pfam" id="PF00486">
    <property type="entry name" value="Trans_reg_C"/>
    <property type="match status" value="1"/>
</dbReference>
<dbReference type="InterPro" id="IPR016032">
    <property type="entry name" value="Sig_transdc_resp-reg_C-effctor"/>
</dbReference>
<evidence type="ECO:0000256" key="2">
    <source>
        <dbReference type="PROSITE-ProRule" id="PRU01091"/>
    </source>
</evidence>
<gene>
    <name evidence="4" type="ORF">SNE35_17800</name>
</gene>
<reference evidence="4 5" key="1">
    <citation type="submission" date="2023-11" db="EMBL/GenBank/DDBJ databases">
        <title>Paucibacter sp. nov., isolated from fresh soil in Korea.</title>
        <authorList>
            <person name="Le N.T.T."/>
        </authorList>
    </citation>
    <scope>NUCLEOTIDE SEQUENCE [LARGE SCALE GENOMIC DNA]</scope>
    <source>
        <strain evidence="4 5">R3-3</strain>
    </source>
</reference>
<evidence type="ECO:0000256" key="1">
    <source>
        <dbReference type="ARBA" id="ARBA00023125"/>
    </source>
</evidence>
<dbReference type="SUPFAM" id="SSF52540">
    <property type="entry name" value="P-loop containing nucleoside triphosphate hydrolases"/>
    <property type="match status" value="1"/>
</dbReference>
<accession>A0ABU5DKV7</accession>
<keyword evidence="1 2" id="KW-0238">DNA-binding</keyword>